<sequence>MTHYSTTTAPARFLLLGDCHAAPIGRAAKAMGIAFHGGPLGVGRDFVKAFADEAGGRLSFRSPIAEKLYRGHLAQVGAADLAAVPVPLVSTFGCTLNTFANEEYWRVYRTGDDLPPDFLDSALFSDIVRAMDRHALDFYRHAVAACPRVVAVLPPQRVPAGADPAVFAAAQEVVRAAVAEIGAETVDLRAQVTDGSGRQRPEFCDPESPIHGNLAFGRLVVTDLLARGL</sequence>
<proteinExistence type="predicted"/>
<dbReference type="EMBL" id="JAVREO010000007">
    <property type="protein sequence ID" value="MDT0267451.1"/>
    <property type="molecule type" value="Genomic_DNA"/>
</dbReference>
<dbReference type="RefSeq" id="WP_311667516.1">
    <property type="nucleotide sequence ID" value="NZ_JAVREO010000007.1"/>
</dbReference>
<gene>
    <name evidence="1" type="ORF">RM844_14260</name>
</gene>
<evidence type="ECO:0000313" key="1">
    <source>
        <dbReference type="EMBL" id="MDT0267451.1"/>
    </source>
</evidence>
<dbReference type="Proteomes" id="UP001183410">
    <property type="component" value="Unassembled WGS sequence"/>
</dbReference>
<accession>A0ABU2JR44</accession>
<protein>
    <recommendedName>
        <fullName evidence="3">SGNH/GDSL hydrolase family protein</fullName>
    </recommendedName>
</protein>
<evidence type="ECO:0008006" key="3">
    <source>
        <dbReference type="Google" id="ProtNLM"/>
    </source>
</evidence>
<organism evidence="1 2">
    <name type="scientific">Streptomyces chisholmiae</name>
    <dbReference type="NCBI Taxonomy" id="3075540"/>
    <lineage>
        <taxon>Bacteria</taxon>
        <taxon>Bacillati</taxon>
        <taxon>Actinomycetota</taxon>
        <taxon>Actinomycetes</taxon>
        <taxon>Kitasatosporales</taxon>
        <taxon>Streptomycetaceae</taxon>
        <taxon>Streptomyces</taxon>
    </lineage>
</organism>
<evidence type="ECO:0000313" key="2">
    <source>
        <dbReference type="Proteomes" id="UP001183410"/>
    </source>
</evidence>
<keyword evidence="2" id="KW-1185">Reference proteome</keyword>
<name>A0ABU2JR44_9ACTN</name>
<reference evidence="2" key="1">
    <citation type="submission" date="2023-07" db="EMBL/GenBank/DDBJ databases">
        <title>30 novel species of actinomycetes from the DSMZ collection.</title>
        <authorList>
            <person name="Nouioui I."/>
        </authorList>
    </citation>
    <scope>NUCLEOTIDE SEQUENCE [LARGE SCALE GENOMIC DNA]</scope>
    <source>
        <strain evidence="2">DSM 44915</strain>
    </source>
</reference>
<comment type="caution">
    <text evidence="1">The sequence shown here is derived from an EMBL/GenBank/DDBJ whole genome shotgun (WGS) entry which is preliminary data.</text>
</comment>